<evidence type="ECO:0000256" key="1">
    <source>
        <dbReference type="SAM" id="MobiDB-lite"/>
    </source>
</evidence>
<evidence type="ECO:0000313" key="3">
    <source>
        <dbReference type="Proteomes" id="UP000324800"/>
    </source>
</evidence>
<comment type="caution">
    <text evidence="2">The sequence shown here is derived from an EMBL/GenBank/DDBJ whole genome shotgun (WGS) entry which is preliminary data.</text>
</comment>
<feature type="region of interest" description="Disordered" evidence="1">
    <location>
        <begin position="1"/>
        <end position="20"/>
    </location>
</feature>
<evidence type="ECO:0008006" key="4">
    <source>
        <dbReference type="Google" id="ProtNLM"/>
    </source>
</evidence>
<feature type="compositionally biased region" description="Basic and acidic residues" evidence="1">
    <location>
        <begin position="206"/>
        <end position="228"/>
    </location>
</feature>
<feature type="compositionally biased region" description="Polar residues" evidence="1">
    <location>
        <begin position="1"/>
        <end position="16"/>
    </location>
</feature>
<gene>
    <name evidence="2" type="ORF">EZS28_008770</name>
</gene>
<feature type="region of interest" description="Disordered" evidence="1">
    <location>
        <begin position="196"/>
        <end position="237"/>
    </location>
</feature>
<protein>
    <recommendedName>
        <fullName evidence="4">SPRY domain-containing protein</fullName>
    </recommendedName>
</protein>
<dbReference type="AlphaFoldDB" id="A0A5J4WLL3"/>
<sequence>MSQLDKSSIRLSSGQTKPVEEHDKEDILKLVSRLRIDKMGQFEEILRDIFEILSRNKECLENVIKSDLLNSLAKILTKETNEKLRDLCLLILPSVCLNDMDEDSVIQADLIVTPLIVMAQSFNAEISEKAVESICKLVKKSDKVRICMVRSAFVERVQCILEEGQEEDSDESNSTIPIHAQVGLLEVVRILLENGQDDQRTSNGESKGKEEYKIKEDQKEEKKDDKKLTTRSFGRGLQPKRAGFGQMYSSFIGKGANQVALKARVILGLANQMNWKGEEKRFKEQFKRKVDDSEAAIQKQRGEIDFKFAPSTVLAGINTNGKKVTASKDQYKTVCIDPPVVASGSGPIVRCEITFDSVSSGYCGFGLIMSDFVVPDGQSSYTSQPYYTYTLMFHQNGNTYRCNSGLGGNGTFSSGNNLAIEVDMSKQPHVAYFFINNAEQPHYFAGFPDSVKFFVSFYSTNEAFTLTSLKYIPRLSVSNFTNKTARYW</sequence>
<name>A0A5J4WLL3_9EUKA</name>
<dbReference type="Gene3D" id="1.25.10.10">
    <property type="entry name" value="Leucine-rich Repeat Variant"/>
    <property type="match status" value="1"/>
</dbReference>
<proteinExistence type="predicted"/>
<dbReference type="EMBL" id="SNRW01001611">
    <property type="protein sequence ID" value="KAA6395703.1"/>
    <property type="molecule type" value="Genomic_DNA"/>
</dbReference>
<organism evidence="2 3">
    <name type="scientific">Streblomastix strix</name>
    <dbReference type="NCBI Taxonomy" id="222440"/>
    <lineage>
        <taxon>Eukaryota</taxon>
        <taxon>Metamonada</taxon>
        <taxon>Preaxostyla</taxon>
        <taxon>Oxymonadida</taxon>
        <taxon>Streblomastigidae</taxon>
        <taxon>Streblomastix</taxon>
    </lineage>
</organism>
<accession>A0A5J4WLL3</accession>
<dbReference type="InterPro" id="IPR011989">
    <property type="entry name" value="ARM-like"/>
</dbReference>
<dbReference type="InterPro" id="IPR016024">
    <property type="entry name" value="ARM-type_fold"/>
</dbReference>
<evidence type="ECO:0000313" key="2">
    <source>
        <dbReference type="EMBL" id="KAA6395703.1"/>
    </source>
</evidence>
<dbReference type="SUPFAM" id="SSF48371">
    <property type="entry name" value="ARM repeat"/>
    <property type="match status" value="1"/>
</dbReference>
<reference evidence="2 3" key="1">
    <citation type="submission" date="2019-03" db="EMBL/GenBank/DDBJ databases">
        <title>Single cell metagenomics reveals metabolic interactions within the superorganism composed of flagellate Streblomastix strix and complex community of Bacteroidetes bacteria on its surface.</title>
        <authorList>
            <person name="Treitli S.C."/>
            <person name="Kolisko M."/>
            <person name="Husnik F."/>
            <person name="Keeling P."/>
            <person name="Hampl V."/>
        </authorList>
    </citation>
    <scope>NUCLEOTIDE SEQUENCE [LARGE SCALE GENOMIC DNA]</scope>
    <source>
        <strain evidence="2">ST1C</strain>
    </source>
</reference>
<dbReference type="Proteomes" id="UP000324800">
    <property type="component" value="Unassembled WGS sequence"/>
</dbReference>